<keyword evidence="2" id="KW-1185">Reference proteome</keyword>
<dbReference type="EMBL" id="BMIU01000011">
    <property type="protein sequence ID" value="GGF35643.1"/>
    <property type="molecule type" value="Genomic_DNA"/>
</dbReference>
<evidence type="ECO:0000313" key="1">
    <source>
        <dbReference type="EMBL" id="GGF35643.1"/>
    </source>
</evidence>
<sequence length="131" mass="15630">MPAKPELGAIDKYPKDMIIVFNRNEAHTAYIDTSVPHKNSFQYRREGFRDTLFFIQVSHGLQYKTIKIKKTDLDNMVVRFDAEMGIEDWIYMDVLNYYIIFQDEYLSEKSLDRNYEFTAYEVELNIGEVVY</sequence>
<proteinExistence type="predicted"/>
<dbReference type="RefSeq" id="WP_137401242.1">
    <property type="nucleotide sequence ID" value="NZ_BMIU01000011.1"/>
</dbReference>
<evidence type="ECO:0008006" key="3">
    <source>
        <dbReference type="Google" id="ProtNLM"/>
    </source>
</evidence>
<accession>A0ABQ1V299</accession>
<evidence type="ECO:0000313" key="2">
    <source>
        <dbReference type="Proteomes" id="UP000647339"/>
    </source>
</evidence>
<comment type="caution">
    <text evidence="1">The sequence shown here is derived from an EMBL/GenBank/DDBJ whole genome shotgun (WGS) entry which is preliminary data.</text>
</comment>
<name>A0ABQ1V299_9BACT</name>
<protein>
    <recommendedName>
        <fullName evidence="3">Phage protein</fullName>
    </recommendedName>
</protein>
<gene>
    <name evidence="1" type="ORF">GCM10011339_25010</name>
</gene>
<organism evidence="1 2">
    <name type="scientific">Echinicola rosea</name>
    <dbReference type="NCBI Taxonomy" id="1807691"/>
    <lineage>
        <taxon>Bacteria</taxon>
        <taxon>Pseudomonadati</taxon>
        <taxon>Bacteroidota</taxon>
        <taxon>Cytophagia</taxon>
        <taxon>Cytophagales</taxon>
        <taxon>Cyclobacteriaceae</taxon>
        <taxon>Echinicola</taxon>
    </lineage>
</organism>
<dbReference type="Proteomes" id="UP000647339">
    <property type="component" value="Unassembled WGS sequence"/>
</dbReference>
<reference evidence="2" key="1">
    <citation type="journal article" date="2019" name="Int. J. Syst. Evol. Microbiol.">
        <title>The Global Catalogue of Microorganisms (GCM) 10K type strain sequencing project: providing services to taxonomists for standard genome sequencing and annotation.</title>
        <authorList>
            <consortium name="The Broad Institute Genomics Platform"/>
            <consortium name="The Broad Institute Genome Sequencing Center for Infectious Disease"/>
            <person name="Wu L."/>
            <person name="Ma J."/>
        </authorList>
    </citation>
    <scope>NUCLEOTIDE SEQUENCE [LARGE SCALE GENOMIC DNA]</scope>
    <source>
        <strain evidence="2">CGMCC 1.15407</strain>
    </source>
</reference>